<dbReference type="EMBL" id="BAABEX010000003">
    <property type="protein sequence ID" value="GAA4418188.1"/>
    <property type="molecule type" value="Genomic_DNA"/>
</dbReference>
<keyword evidence="1" id="KW-0732">Signal</keyword>
<dbReference type="RefSeq" id="WP_345060499.1">
    <property type="nucleotide sequence ID" value="NZ_BAABEX010000003.1"/>
</dbReference>
<dbReference type="Proteomes" id="UP001501788">
    <property type="component" value="Unassembled WGS sequence"/>
</dbReference>
<feature type="signal peptide" evidence="1">
    <location>
        <begin position="1"/>
        <end position="18"/>
    </location>
</feature>
<gene>
    <name evidence="2" type="ORF">GCM10023090_02820</name>
</gene>
<protein>
    <submittedName>
        <fullName evidence="2">Uncharacterized protein</fullName>
    </submittedName>
</protein>
<accession>A0ABP8KX92</accession>
<feature type="chain" id="PRO_5045086177" evidence="1">
    <location>
        <begin position="19"/>
        <end position="193"/>
    </location>
</feature>
<evidence type="ECO:0000313" key="2">
    <source>
        <dbReference type="EMBL" id="GAA4418188.1"/>
    </source>
</evidence>
<proteinExistence type="predicted"/>
<comment type="caution">
    <text evidence="2">The sequence shown here is derived from an EMBL/GenBank/DDBJ whole genome shotgun (WGS) entry which is preliminary data.</text>
</comment>
<reference evidence="3" key="1">
    <citation type="journal article" date="2019" name="Int. J. Syst. Evol. Microbiol.">
        <title>The Global Catalogue of Microorganisms (GCM) 10K type strain sequencing project: providing services to taxonomists for standard genome sequencing and annotation.</title>
        <authorList>
            <consortium name="The Broad Institute Genomics Platform"/>
            <consortium name="The Broad Institute Genome Sequencing Center for Infectious Disease"/>
            <person name="Wu L."/>
            <person name="Ma J."/>
        </authorList>
    </citation>
    <scope>NUCLEOTIDE SEQUENCE [LARGE SCALE GENOMIC DNA]</scope>
    <source>
        <strain evidence="3">JCM 31890</strain>
    </source>
</reference>
<name>A0ABP8KX92_9BURK</name>
<organism evidence="2 3">
    <name type="scientific">Acidovorax lacteus</name>
    <dbReference type="NCBI Taxonomy" id="1924988"/>
    <lineage>
        <taxon>Bacteria</taxon>
        <taxon>Pseudomonadati</taxon>
        <taxon>Pseudomonadota</taxon>
        <taxon>Betaproteobacteria</taxon>
        <taxon>Burkholderiales</taxon>
        <taxon>Comamonadaceae</taxon>
        <taxon>Acidovorax</taxon>
    </lineage>
</organism>
<evidence type="ECO:0000256" key="1">
    <source>
        <dbReference type="SAM" id="SignalP"/>
    </source>
</evidence>
<keyword evidence="3" id="KW-1185">Reference proteome</keyword>
<sequence length="193" mass="20396">MIRYYALALCGVSAAVLAAVGWGALQADARRLPPPPRDALELRPLTPAALANQERLAAGLQAIARLQSGEVLKGQGPAPALALPAPGTEVAGSVQMPRRSLSLYLESLADDRHIVSVDERVVQPGSRLSEGGRLVRVQPYQALISEAQGRQRLDMSVDRLGVGTLRWPDGTPASVATQAYRQGPAAAKPEAVR</sequence>
<evidence type="ECO:0000313" key="3">
    <source>
        <dbReference type="Proteomes" id="UP001501788"/>
    </source>
</evidence>